<protein>
    <recommendedName>
        <fullName evidence="5">Peptidyl-prolyl cis-trans isomerase</fullName>
        <shortName evidence="5">PPIase</shortName>
        <ecNumber evidence="5">5.2.1.8</ecNumber>
    </recommendedName>
</protein>
<accession>A0A835B668</accession>
<dbReference type="PRINTS" id="PR00153">
    <property type="entry name" value="CSAPPISMRASE"/>
</dbReference>
<evidence type="ECO:0000256" key="2">
    <source>
        <dbReference type="ARBA" id="ARBA00007365"/>
    </source>
</evidence>
<dbReference type="SUPFAM" id="SSF50891">
    <property type="entry name" value="Cyclophilin-like"/>
    <property type="match status" value="1"/>
</dbReference>
<dbReference type="GO" id="GO:0005737">
    <property type="term" value="C:cytoplasm"/>
    <property type="evidence" value="ECO:0007669"/>
    <property type="project" value="TreeGrafter"/>
</dbReference>
<dbReference type="InterPro" id="IPR029000">
    <property type="entry name" value="Cyclophilin-like_dom_sf"/>
</dbReference>
<keyword evidence="8" id="KW-1185">Reference proteome</keyword>
<dbReference type="EMBL" id="JACEFO010002202">
    <property type="protein sequence ID" value="KAF8673770.1"/>
    <property type="molecule type" value="Genomic_DNA"/>
</dbReference>
<dbReference type="InterPro" id="IPR024936">
    <property type="entry name" value="Cyclophilin-type_PPIase"/>
</dbReference>
<dbReference type="Pfam" id="PF00160">
    <property type="entry name" value="Pro_isomerase"/>
    <property type="match status" value="1"/>
</dbReference>
<dbReference type="PANTHER" id="PTHR11071">
    <property type="entry name" value="PEPTIDYL-PROLYL CIS-TRANS ISOMERASE"/>
    <property type="match status" value="1"/>
</dbReference>
<organism evidence="7 8">
    <name type="scientific">Digitaria exilis</name>
    <dbReference type="NCBI Taxonomy" id="1010633"/>
    <lineage>
        <taxon>Eukaryota</taxon>
        <taxon>Viridiplantae</taxon>
        <taxon>Streptophyta</taxon>
        <taxon>Embryophyta</taxon>
        <taxon>Tracheophyta</taxon>
        <taxon>Spermatophyta</taxon>
        <taxon>Magnoliopsida</taxon>
        <taxon>Liliopsida</taxon>
        <taxon>Poales</taxon>
        <taxon>Poaceae</taxon>
        <taxon>PACMAD clade</taxon>
        <taxon>Panicoideae</taxon>
        <taxon>Panicodae</taxon>
        <taxon>Paniceae</taxon>
        <taxon>Anthephorinae</taxon>
        <taxon>Digitaria</taxon>
    </lineage>
</organism>
<comment type="similarity">
    <text evidence="2 5">Belongs to the cyclophilin-type PPIase family.</text>
</comment>
<gene>
    <name evidence="7" type="ORF">HU200_048524</name>
</gene>
<dbReference type="FunFam" id="2.40.100.10:FF:000025">
    <property type="entry name" value="Peptidyl-prolyl cis-trans isomerase CYP19-2"/>
    <property type="match status" value="1"/>
</dbReference>
<evidence type="ECO:0000256" key="5">
    <source>
        <dbReference type="RuleBase" id="RU363019"/>
    </source>
</evidence>
<keyword evidence="3 5" id="KW-0697">Rotamase</keyword>
<dbReference type="Gene3D" id="2.40.100.10">
    <property type="entry name" value="Cyclophilin-like"/>
    <property type="match status" value="1"/>
</dbReference>
<dbReference type="EC" id="5.2.1.8" evidence="5"/>
<name>A0A835B668_9POAL</name>
<dbReference type="PANTHER" id="PTHR11071:SF561">
    <property type="entry name" value="PEPTIDYL-PROLYL CIS-TRANS ISOMERASE D-RELATED"/>
    <property type="match status" value="1"/>
</dbReference>
<evidence type="ECO:0000256" key="3">
    <source>
        <dbReference type="ARBA" id="ARBA00023110"/>
    </source>
</evidence>
<dbReference type="GO" id="GO:0016018">
    <property type="term" value="F:cyclosporin A binding"/>
    <property type="evidence" value="ECO:0007669"/>
    <property type="project" value="TreeGrafter"/>
</dbReference>
<proteinExistence type="inferred from homology"/>
<evidence type="ECO:0000313" key="7">
    <source>
        <dbReference type="EMBL" id="KAF8673770.1"/>
    </source>
</evidence>
<dbReference type="AlphaFoldDB" id="A0A835B668"/>
<dbReference type="GO" id="GO:0006457">
    <property type="term" value="P:protein folding"/>
    <property type="evidence" value="ECO:0007669"/>
    <property type="project" value="TreeGrafter"/>
</dbReference>
<comment type="function">
    <text evidence="5">PPIases accelerate the folding of proteins. It catalyzes the cis-trans isomerization of proline imidic peptide bonds in oligopeptides.</text>
</comment>
<dbReference type="OrthoDB" id="193499at2759"/>
<reference evidence="7" key="1">
    <citation type="submission" date="2020-07" db="EMBL/GenBank/DDBJ databases">
        <title>Genome sequence and genetic diversity analysis of an under-domesticated orphan crop, white fonio (Digitaria exilis).</title>
        <authorList>
            <person name="Bennetzen J.L."/>
            <person name="Chen S."/>
            <person name="Ma X."/>
            <person name="Wang X."/>
            <person name="Yssel A.E.J."/>
            <person name="Chaluvadi S.R."/>
            <person name="Johnson M."/>
            <person name="Gangashetty P."/>
            <person name="Hamidou F."/>
            <person name="Sanogo M.D."/>
            <person name="Zwaenepoel A."/>
            <person name="Wallace J."/>
            <person name="Van De Peer Y."/>
            <person name="Van Deynze A."/>
        </authorList>
    </citation>
    <scope>NUCLEOTIDE SEQUENCE</scope>
    <source>
        <tissue evidence="7">Leaves</tissue>
    </source>
</reference>
<dbReference type="GO" id="GO:0003755">
    <property type="term" value="F:peptidyl-prolyl cis-trans isomerase activity"/>
    <property type="evidence" value="ECO:0007669"/>
    <property type="project" value="UniProtKB-UniRule"/>
</dbReference>
<dbReference type="Proteomes" id="UP000636709">
    <property type="component" value="Unassembled WGS sequence"/>
</dbReference>
<dbReference type="InterPro" id="IPR002130">
    <property type="entry name" value="Cyclophilin-type_PPIase_dom"/>
</dbReference>
<sequence>MAPPSNPKVYFKVSVNGVPGRFIVMELFADVAPLATENFRELCTGEKGLGVAGKPLHFLGSTFHSIIPGYMWQGGDIINGDGTGGESIYGNPFPDENLNRSHDEAGLLSMANGSANSNGSQFFIATVPAPWLDGNHVVFGKVISGLDNLVDIENTVGSRSGTPKAEVKITHCGMVERRDSRGKKL</sequence>
<evidence type="ECO:0000256" key="4">
    <source>
        <dbReference type="ARBA" id="ARBA00023235"/>
    </source>
</evidence>
<evidence type="ECO:0000256" key="1">
    <source>
        <dbReference type="ARBA" id="ARBA00000971"/>
    </source>
</evidence>
<dbReference type="PIRSF" id="PIRSF001467">
    <property type="entry name" value="Peptidylpro_ismrse"/>
    <property type="match status" value="1"/>
</dbReference>
<keyword evidence="4 5" id="KW-0413">Isomerase</keyword>
<evidence type="ECO:0000259" key="6">
    <source>
        <dbReference type="PROSITE" id="PS50072"/>
    </source>
</evidence>
<comment type="caution">
    <text evidence="7">The sequence shown here is derived from an EMBL/GenBank/DDBJ whole genome shotgun (WGS) entry which is preliminary data.</text>
</comment>
<dbReference type="PROSITE" id="PS50072">
    <property type="entry name" value="CSA_PPIASE_2"/>
    <property type="match status" value="1"/>
</dbReference>
<evidence type="ECO:0000313" key="8">
    <source>
        <dbReference type="Proteomes" id="UP000636709"/>
    </source>
</evidence>
<feature type="domain" description="PPIase cyclophilin-type" evidence="6">
    <location>
        <begin position="10"/>
        <end position="174"/>
    </location>
</feature>
<comment type="catalytic activity">
    <reaction evidence="1 5">
        <text>[protein]-peptidylproline (omega=180) = [protein]-peptidylproline (omega=0)</text>
        <dbReference type="Rhea" id="RHEA:16237"/>
        <dbReference type="Rhea" id="RHEA-COMP:10747"/>
        <dbReference type="Rhea" id="RHEA-COMP:10748"/>
        <dbReference type="ChEBI" id="CHEBI:83833"/>
        <dbReference type="ChEBI" id="CHEBI:83834"/>
        <dbReference type="EC" id="5.2.1.8"/>
    </reaction>
</comment>